<sequence length="164" mass="18563">MDNQMDKSEDVVANDSNSSSEDTCDSLIKWDLLANETFVGFFLQSTNKGRTVAQVPCMITKLTPAIQEQAMTFAFEGLHGHYLYYATIINPCTGKQLDEYLIAEVPRHSLRRNFHFCHLYPQGHPLYDESDDECAQCTSSPQTSETDDDFIAGPFFLELAFDLE</sequence>
<proteinExistence type="predicted"/>
<accession>A0A085NSL5</accession>
<reference evidence="3 4" key="1">
    <citation type="journal article" date="2014" name="Nat. Genet.">
        <title>Genome and transcriptome of the porcine whipworm Trichuris suis.</title>
        <authorList>
            <person name="Jex A.R."/>
            <person name="Nejsum P."/>
            <person name="Schwarz E.M."/>
            <person name="Hu L."/>
            <person name="Young N.D."/>
            <person name="Hall R.S."/>
            <person name="Korhonen P.K."/>
            <person name="Liao S."/>
            <person name="Thamsborg S."/>
            <person name="Xia J."/>
            <person name="Xu P."/>
            <person name="Wang S."/>
            <person name="Scheerlinck J.P."/>
            <person name="Hofmann A."/>
            <person name="Sternberg P.W."/>
            <person name="Wang J."/>
            <person name="Gasser R.B."/>
        </authorList>
    </citation>
    <scope>NUCLEOTIDE SEQUENCE [LARGE SCALE GENOMIC DNA]</scope>
    <source>
        <strain evidence="3">DCEP-RM93F</strain>
        <strain evidence="2">DCEP-RM93M</strain>
    </source>
</reference>
<organism evidence="3">
    <name type="scientific">Trichuris suis</name>
    <name type="common">pig whipworm</name>
    <dbReference type="NCBI Taxonomy" id="68888"/>
    <lineage>
        <taxon>Eukaryota</taxon>
        <taxon>Metazoa</taxon>
        <taxon>Ecdysozoa</taxon>
        <taxon>Nematoda</taxon>
        <taxon>Enoplea</taxon>
        <taxon>Dorylaimia</taxon>
        <taxon>Trichinellida</taxon>
        <taxon>Trichuridae</taxon>
        <taxon>Trichuris</taxon>
    </lineage>
</organism>
<feature type="compositionally biased region" description="Basic and acidic residues" evidence="1">
    <location>
        <begin position="1"/>
        <end position="10"/>
    </location>
</feature>
<evidence type="ECO:0000256" key="1">
    <source>
        <dbReference type="SAM" id="MobiDB-lite"/>
    </source>
</evidence>
<gene>
    <name evidence="2" type="ORF">M513_05447</name>
    <name evidence="3" type="ORF">M514_05447</name>
</gene>
<evidence type="ECO:0000313" key="4">
    <source>
        <dbReference type="Proteomes" id="UP000030764"/>
    </source>
</evidence>
<dbReference type="Proteomes" id="UP000030758">
    <property type="component" value="Unassembled WGS sequence"/>
</dbReference>
<evidence type="ECO:0000313" key="2">
    <source>
        <dbReference type="EMBL" id="KFD53742.1"/>
    </source>
</evidence>
<dbReference type="EMBL" id="KL363214">
    <property type="protein sequence ID" value="KFD53742.1"/>
    <property type="molecule type" value="Genomic_DNA"/>
</dbReference>
<evidence type="ECO:0000313" key="3">
    <source>
        <dbReference type="EMBL" id="KFD72461.1"/>
    </source>
</evidence>
<dbReference type="Proteomes" id="UP000030764">
    <property type="component" value="Unassembled WGS sequence"/>
</dbReference>
<dbReference type="EMBL" id="KL367477">
    <property type="protein sequence ID" value="KFD72461.1"/>
    <property type="molecule type" value="Genomic_DNA"/>
</dbReference>
<dbReference type="AlphaFoldDB" id="A0A085NSL5"/>
<keyword evidence="4" id="KW-1185">Reference proteome</keyword>
<feature type="region of interest" description="Disordered" evidence="1">
    <location>
        <begin position="1"/>
        <end position="23"/>
    </location>
</feature>
<name>A0A085NSL5_9BILA</name>
<protein>
    <submittedName>
        <fullName evidence="3">Uncharacterized protein</fullName>
    </submittedName>
</protein>